<feature type="region of interest" description="Disordered" evidence="1">
    <location>
        <begin position="582"/>
        <end position="722"/>
    </location>
</feature>
<feature type="region of interest" description="Disordered" evidence="1">
    <location>
        <begin position="412"/>
        <end position="494"/>
    </location>
</feature>
<sequence>MDTRRSCRARRVASGVLLLVGGLAVRAEPNPYPGPQRIPSNPITSLQFFTPTPSLPLSMSSPSASASPSPAVFLFENVPDMTVCGMGQISWLYSGDPSYTIGFAIANDTTDSMGNANSTGAWPLTILDGSTTPLSSQNSYDWSPVTFDAGNYTIVAVIPETTQLFTSLQFAIVQGDDNSCLVATTSGSSNTVSTSTSLSTTTATNVGVVAGSNSSKMGGGEVAGIVIGALAAAGLLIAAILLFRRCRGGRGGVGRFGKHERRPSRLFEKKGWLQSGNNGTFGGNISGGAVGLTKSPTNKGFGDLKDVDERGLHLDDSAYGKGLGLGFGINDYPHRLSYADQARNHAQNVGASTSEEDVSSSMPAQLHSQDFAREYSMFTPANRSVTVPLAIHRPGQVHHGHRGSVAESVLSDSTVVGSPQSAKHGAFPFTRPRRGTHQSNEFPPSSVPATPSAEAAAIEGSQDPFVSPPSTPSPVPSEVEVRTDSVSHGSALSHPRAHLINATVSGGDGTQLPVSLFHPSSQYIAPSPRSTFPQSVSASDLSVAPSMSSEFDAHSYGRPSSDLTAAYGLGLGFNPTVQAPALNSRRTMSSRKPVPYSSSEALELSPRSSPTGERHRDSHLGIGRSSTDSGSAQDWSSAAALSHSSSMPGGAGAVGRMSTSSRSTVVSEAPPSPYSPTTTVTNNNAPAGPFLGMKGLPELNHKSSFGDKPMHFIMPDPPAAPM</sequence>
<accession>A0A0H2RBI2</accession>
<gene>
    <name evidence="4" type="ORF">SCHPADRAFT_1000395</name>
</gene>
<keyword evidence="2" id="KW-1133">Transmembrane helix</keyword>
<feature type="compositionally biased region" description="Polar residues" evidence="1">
    <location>
        <begin position="624"/>
        <end position="635"/>
    </location>
</feature>
<dbReference type="Proteomes" id="UP000053477">
    <property type="component" value="Unassembled WGS sequence"/>
</dbReference>
<dbReference type="STRING" id="27342.A0A0H2RBI2"/>
<evidence type="ECO:0000256" key="2">
    <source>
        <dbReference type="SAM" id="Phobius"/>
    </source>
</evidence>
<proteinExistence type="predicted"/>
<feature type="compositionally biased region" description="Low complexity" evidence="1">
    <location>
        <begin position="636"/>
        <end position="646"/>
    </location>
</feature>
<dbReference type="EMBL" id="KQ086063">
    <property type="protein sequence ID" value="KLO09189.1"/>
    <property type="molecule type" value="Genomic_DNA"/>
</dbReference>
<feature type="non-terminal residue" evidence="4">
    <location>
        <position position="722"/>
    </location>
</feature>
<feature type="chain" id="PRO_5005201405" description="Dystroglycan-type cadherin-like domain-containing protein" evidence="3">
    <location>
        <begin position="28"/>
        <end position="722"/>
    </location>
</feature>
<feature type="compositionally biased region" description="Low complexity" evidence="1">
    <location>
        <begin position="656"/>
        <end position="667"/>
    </location>
</feature>
<keyword evidence="3" id="KW-0732">Signal</keyword>
<feature type="compositionally biased region" description="Basic and acidic residues" evidence="1">
    <location>
        <begin position="699"/>
        <end position="710"/>
    </location>
</feature>
<feature type="compositionally biased region" description="Pro residues" evidence="1">
    <location>
        <begin position="466"/>
        <end position="475"/>
    </location>
</feature>
<feature type="compositionally biased region" description="Polar residues" evidence="1">
    <location>
        <begin position="412"/>
        <end position="421"/>
    </location>
</feature>
<feature type="compositionally biased region" description="Polar residues" evidence="1">
    <location>
        <begin position="437"/>
        <end position="449"/>
    </location>
</feature>
<protein>
    <recommendedName>
        <fullName evidence="6">Dystroglycan-type cadherin-like domain-containing protein</fullName>
    </recommendedName>
</protein>
<dbReference type="AlphaFoldDB" id="A0A0H2RBI2"/>
<dbReference type="OrthoDB" id="3266934at2759"/>
<keyword evidence="5" id="KW-1185">Reference proteome</keyword>
<evidence type="ECO:0000313" key="5">
    <source>
        <dbReference type="Proteomes" id="UP000053477"/>
    </source>
</evidence>
<feature type="signal peptide" evidence="3">
    <location>
        <begin position="1"/>
        <end position="27"/>
    </location>
</feature>
<keyword evidence="2" id="KW-0812">Transmembrane</keyword>
<feature type="transmembrane region" description="Helical" evidence="2">
    <location>
        <begin position="222"/>
        <end position="243"/>
    </location>
</feature>
<feature type="compositionally biased region" description="Low complexity" evidence="1">
    <location>
        <begin position="675"/>
        <end position="684"/>
    </location>
</feature>
<evidence type="ECO:0000256" key="3">
    <source>
        <dbReference type="SAM" id="SignalP"/>
    </source>
</evidence>
<reference evidence="4 5" key="1">
    <citation type="submission" date="2015-04" db="EMBL/GenBank/DDBJ databases">
        <title>Complete genome sequence of Schizopora paradoxa KUC8140, a cosmopolitan wood degrader in East Asia.</title>
        <authorList>
            <consortium name="DOE Joint Genome Institute"/>
            <person name="Min B."/>
            <person name="Park H."/>
            <person name="Jang Y."/>
            <person name="Kim J.-J."/>
            <person name="Kim K.H."/>
            <person name="Pangilinan J."/>
            <person name="Lipzen A."/>
            <person name="Riley R."/>
            <person name="Grigoriev I.V."/>
            <person name="Spatafora J.W."/>
            <person name="Choi I.-G."/>
        </authorList>
    </citation>
    <scope>NUCLEOTIDE SEQUENCE [LARGE SCALE GENOMIC DNA]</scope>
    <source>
        <strain evidence="4 5">KUC8140</strain>
    </source>
</reference>
<keyword evidence="2" id="KW-0472">Membrane</keyword>
<feature type="compositionally biased region" description="Polar residues" evidence="1">
    <location>
        <begin position="596"/>
        <end position="611"/>
    </location>
</feature>
<name>A0A0H2RBI2_9AGAM</name>
<organism evidence="4 5">
    <name type="scientific">Schizopora paradoxa</name>
    <dbReference type="NCBI Taxonomy" id="27342"/>
    <lineage>
        <taxon>Eukaryota</taxon>
        <taxon>Fungi</taxon>
        <taxon>Dikarya</taxon>
        <taxon>Basidiomycota</taxon>
        <taxon>Agaricomycotina</taxon>
        <taxon>Agaricomycetes</taxon>
        <taxon>Hymenochaetales</taxon>
        <taxon>Schizoporaceae</taxon>
        <taxon>Schizopora</taxon>
    </lineage>
</organism>
<evidence type="ECO:0008006" key="6">
    <source>
        <dbReference type="Google" id="ProtNLM"/>
    </source>
</evidence>
<dbReference type="InParanoid" id="A0A0H2RBI2"/>
<evidence type="ECO:0000256" key="1">
    <source>
        <dbReference type="SAM" id="MobiDB-lite"/>
    </source>
</evidence>
<evidence type="ECO:0000313" key="4">
    <source>
        <dbReference type="EMBL" id="KLO09189.1"/>
    </source>
</evidence>